<sequence length="98" mass="10876">MVLSVFQACFVVDIALQLSSTTEVQDLQFKFTNSTIQFSAVGFQLKYIQTGFSVKIILCMLLSMKICFSLMTPPFKSRACNNYSSNQLLAARFAGPVS</sequence>
<gene>
    <name evidence="1" type="ORF">MANES_15G132100</name>
</gene>
<name>A0A2C9UGM0_MANES</name>
<organism evidence="1">
    <name type="scientific">Manihot esculenta</name>
    <name type="common">Cassava</name>
    <name type="synonym">Jatropha manihot</name>
    <dbReference type="NCBI Taxonomy" id="3983"/>
    <lineage>
        <taxon>Eukaryota</taxon>
        <taxon>Viridiplantae</taxon>
        <taxon>Streptophyta</taxon>
        <taxon>Embryophyta</taxon>
        <taxon>Tracheophyta</taxon>
        <taxon>Spermatophyta</taxon>
        <taxon>Magnoliopsida</taxon>
        <taxon>eudicotyledons</taxon>
        <taxon>Gunneridae</taxon>
        <taxon>Pentapetalae</taxon>
        <taxon>rosids</taxon>
        <taxon>fabids</taxon>
        <taxon>Malpighiales</taxon>
        <taxon>Euphorbiaceae</taxon>
        <taxon>Crotonoideae</taxon>
        <taxon>Manihoteae</taxon>
        <taxon>Manihot</taxon>
    </lineage>
</organism>
<accession>A0A2C9UGM0</accession>
<evidence type="ECO:0000313" key="1">
    <source>
        <dbReference type="EMBL" id="OAY29272.1"/>
    </source>
</evidence>
<proteinExistence type="predicted"/>
<dbReference type="EMBL" id="CM004401">
    <property type="protein sequence ID" value="OAY29272.1"/>
    <property type="molecule type" value="Genomic_DNA"/>
</dbReference>
<protein>
    <submittedName>
        <fullName evidence="1">Uncharacterized protein</fullName>
    </submittedName>
</protein>
<reference evidence="1" key="1">
    <citation type="submission" date="2016-02" db="EMBL/GenBank/DDBJ databases">
        <title>WGS assembly of Manihot esculenta.</title>
        <authorList>
            <person name="Bredeson J.V."/>
            <person name="Prochnik S.E."/>
            <person name="Lyons J.B."/>
            <person name="Schmutz J."/>
            <person name="Grimwood J."/>
            <person name="Vrebalov J."/>
            <person name="Bart R.S."/>
            <person name="Amuge T."/>
            <person name="Ferguson M.E."/>
            <person name="Green R."/>
            <person name="Putnam N."/>
            <person name="Stites J."/>
            <person name="Rounsley S."/>
            <person name="Rokhsar D.S."/>
        </authorList>
    </citation>
    <scope>NUCLEOTIDE SEQUENCE [LARGE SCALE GENOMIC DNA]</scope>
    <source>
        <tissue evidence="1">Leaf</tissue>
    </source>
</reference>
<dbReference type="AlphaFoldDB" id="A0A2C9UGM0"/>